<reference evidence="5" key="1">
    <citation type="submission" date="2015-06" db="EMBL/GenBank/DDBJ databases">
        <title>Expansion of signal transduction pathways in fungi by whole-genome duplication.</title>
        <authorList>
            <consortium name="DOE Joint Genome Institute"/>
            <person name="Corrochano L.M."/>
            <person name="Kuo A."/>
            <person name="Marcet-Houben M."/>
            <person name="Polaino S."/>
            <person name="Salamov A."/>
            <person name="Villalobos J.M."/>
            <person name="Alvarez M.I."/>
            <person name="Avalos J."/>
            <person name="Benito E.P."/>
            <person name="Benoit I."/>
            <person name="Burger G."/>
            <person name="Camino L.P."/>
            <person name="Canovas D."/>
            <person name="Cerda-Olmedo E."/>
            <person name="Cheng J.-F."/>
            <person name="Dominguez A."/>
            <person name="Elias M."/>
            <person name="Eslava A.P."/>
            <person name="Glaser F."/>
            <person name="Grimwood J."/>
            <person name="Gutierrez G."/>
            <person name="Heitman J."/>
            <person name="Henrissat B."/>
            <person name="Iturriaga E.A."/>
            <person name="Lang B.F."/>
            <person name="Lavin J.L."/>
            <person name="Lee S."/>
            <person name="Li W."/>
            <person name="Lindquist E."/>
            <person name="Lopez-Garcia S."/>
            <person name="Luque E.M."/>
            <person name="Marcos A.T."/>
            <person name="Martin J."/>
            <person name="McCluskey K."/>
            <person name="Medina H.R."/>
            <person name="Miralles-Duran A."/>
            <person name="Miyazaki A."/>
            <person name="Munoz-Torres E."/>
            <person name="Oguiza J.A."/>
            <person name="Ohm R."/>
            <person name="Olmedo M."/>
            <person name="Orejas M."/>
            <person name="Ortiz-Castellanos L."/>
            <person name="Pisabarro A.G."/>
            <person name="Rodriguez-Romero J."/>
            <person name="Ruiz-Herrera J."/>
            <person name="Ruiz-Vazquez R."/>
            <person name="Sanz C."/>
            <person name="Schackwitz W."/>
            <person name="Schmutz J."/>
            <person name="Shahriari M."/>
            <person name="Shelest E."/>
            <person name="Silva-Franco F."/>
            <person name="Soanes D."/>
            <person name="Syed K."/>
            <person name="Tagua V.G."/>
            <person name="Talbot N.J."/>
            <person name="Thon M."/>
            <person name="De vries R.P."/>
            <person name="Wiebenga A."/>
            <person name="Yadav J.S."/>
            <person name="Braun E.L."/>
            <person name="Baker S."/>
            <person name="Garre V."/>
            <person name="Horwitz B."/>
            <person name="Torres-Martinez S."/>
            <person name="Idnurm A."/>
            <person name="Herrera-Estrella A."/>
            <person name="Gabaldon T."/>
            <person name="Grigoriev I.V."/>
        </authorList>
    </citation>
    <scope>NUCLEOTIDE SEQUENCE [LARGE SCALE GENOMIC DNA]</scope>
    <source>
        <strain evidence="5">NRRL 1555(-)</strain>
    </source>
</reference>
<evidence type="ECO:0000313" key="5">
    <source>
        <dbReference type="Proteomes" id="UP000077315"/>
    </source>
</evidence>
<sequence>MARQRQSRRSPSPAPQRRQAHTAARPPPQQQHQQQPQHSMAPTQQNPPAVQQQQSGRPGLFGQMASTAAGVAVGSTIGHTMAGGISSMFGGDRSEPVDQQGQSAPQDYQQNQSYPQQQNYQASTPGASACETDARQFTKCLEQNNNDVSACQWYLENLKACQQMASNY</sequence>
<evidence type="ECO:0000256" key="1">
    <source>
        <dbReference type="ARBA" id="ARBA00023157"/>
    </source>
</evidence>
<feature type="compositionally biased region" description="Low complexity" evidence="2">
    <location>
        <begin position="105"/>
        <end position="121"/>
    </location>
</feature>
<dbReference type="Pfam" id="PF06747">
    <property type="entry name" value="CHCH"/>
    <property type="match status" value="1"/>
</dbReference>
<dbReference type="GeneID" id="28999312"/>
<organism evidence="4 5">
    <name type="scientific">Phycomyces blakesleeanus (strain ATCC 8743b / DSM 1359 / FGSC 10004 / NBRC 33097 / NRRL 1555)</name>
    <dbReference type="NCBI Taxonomy" id="763407"/>
    <lineage>
        <taxon>Eukaryota</taxon>
        <taxon>Fungi</taxon>
        <taxon>Fungi incertae sedis</taxon>
        <taxon>Mucoromycota</taxon>
        <taxon>Mucoromycotina</taxon>
        <taxon>Mucoromycetes</taxon>
        <taxon>Mucorales</taxon>
        <taxon>Phycomycetaceae</taxon>
        <taxon>Phycomyces</taxon>
    </lineage>
</organism>
<keyword evidence="1" id="KW-1015">Disulfide bond</keyword>
<feature type="region of interest" description="Disordered" evidence="2">
    <location>
        <begin position="1"/>
        <end position="63"/>
    </location>
</feature>
<dbReference type="InterPro" id="IPR009069">
    <property type="entry name" value="Cys_alpha_HP_mot_SF"/>
</dbReference>
<feature type="compositionally biased region" description="Low complexity" evidence="2">
    <location>
        <begin position="9"/>
        <end position="54"/>
    </location>
</feature>
<gene>
    <name evidence="4" type="ORF">PHYBLDRAFT_181044</name>
</gene>
<accession>A0A162UBU9</accession>
<dbReference type="SUPFAM" id="SSF47072">
    <property type="entry name" value="Cysteine alpha-hairpin motif"/>
    <property type="match status" value="1"/>
</dbReference>
<dbReference type="FunCoup" id="A0A162UBU9">
    <property type="interactions" value="404"/>
</dbReference>
<feature type="region of interest" description="Disordered" evidence="2">
    <location>
        <begin position="78"/>
        <end position="127"/>
    </location>
</feature>
<dbReference type="EMBL" id="KV440978">
    <property type="protein sequence ID" value="OAD75072.1"/>
    <property type="molecule type" value="Genomic_DNA"/>
</dbReference>
<proteinExistence type="predicted"/>
<dbReference type="GO" id="GO:0007005">
    <property type="term" value="P:mitochondrion organization"/>
    <property type="evidence" value="ECO:0007669"/>
    <property type="project" value="InterPro"/>
</dbReference>
<protein>
    <recommendedName>
        <fullName evidence="3">CHCH domain-containing protein</fullName>
    </recommendedName>
</protein>
<dbReference type="VEuPathDB" id="FungiDB:PHYBLDRAFT_181044"/>
<evidence type="ECO:0000313" key="4">
    <source>
        <dbReference type="EMBL" id="OAD75072.1"/>
    </source>
</evidence>
<dbReference type="RefSeq" id="XP_018293112.1">
    <property type="nucleotide sequence ID" value="XM_018438406.1"/>
</dbReference>
<dbReference type="GO" id="GO:0005739">
    <property type="term" value="C:mitochondrion"/>
    <property type="evidence" value="ECO:0007669"/>
    <property type="project" value="TreeGrafter"/>
</dbReference>
<dbReference type="InterPro" id="IPR010625">
    <property type="entry name" value="CHCH"/>
</dbReference>
<evidence type="ECO:0000256" key="2">
    <source>
        <dbReference type="SAM" id="MobiDB-lite"/>
    </source>
</evidence>
<evidence type="ECO:0000259" key="3">
    <source>
        <dbReference type="Pfam" id="PF06747"/>
    </source>
</evidence>
<dbReference type="PANTHER" id="PTHR13523:SF2">
    <property type="entry name" value="COILED-COIL-HELIX-COILED-COIL-HELIX DOMAIN CONTAINING 2, ISOFORM A-RELATED"/>
    <property type="match status" value="1"/>
</dbReference>
<dbReference type="PANTHER" id="PTHR13523">
    <property type="entry name" value="COILED-COIL-HELIX-COILED-COIL-HELIX DOMAIN CONTAINING 2/NUR77"/>
    <property type="match status" value="1"/>
</dbReference>
<dbReference type="InterPro" id="IPR055304">
    <property type="entry name" value="CHCHD2/10-like"/>
</dbReference>
<dbReference type="InParanoid" id="A0A162UBU9"/>
<name>A0A162UBU9_PHYB8</name>
<dbReference type="STRING" id="763407.A0A162UBU9"/>
<feature type="domain" description="CHCH" evidence="3">
    <location>
        <begin position="130"/>
        <end position="163"/>
    </location>
</feature>
<keyword evidence="5" id="KW-1185">Reference proteome</keyword>
<dbReference type="GO" id="GO:0005634">
    <property type="term" value="C:nucleus"/>
    <property type="evidence" value="ECO:0007669"/>
    <property type="project" value="TreeGrafter"/>
</dbReference>
<dbReference type="Proteomes" id="UP000077315">
    <property type="component" value="Unassembled WGS sequence"/>
</dbReference>
<dbReference type="AlphaFoldDB" id="A0A162UBU9"/>
<dbReference type="OrthoDB" id="1106148at2759"/>